<gene>
    <name evidence="2" type="ORF">WJX84_009902</name>
</gene>
<sequence>MQKTLSDVQPDTSRSWDHTETPSELDSGDLEYIAGLHSNPTPNSLPLLNVAAATPGSPQLVAQPIRRGTIRVEGSPSAIGSAKKRKVRLQAGCPTLPWHSGSLRCQISRRVG</sequence>
<dbReference type="AlphaFoldDB" id="A0AAW1SSS0"/>
<evidence type="ECO:0000313" key="3">
    <source>
        <dbReference type="Proteomes" id="UP001485043"/>
    </source>
</evidence>
<organism evidence="2 3">
    <name type="scientific">Apatococcus fuscideae</name>
    <dbReference type="NCBI Taxonomy" id="2026836"/>
    <lineage>
        <taxon>Eukaryota</taxon>
        <taxon>Viridiplantae</taxon>
        <taxon>Chlorophyta</taxon>
        <taxon>core chlorophytes</taxon>
        <taxon>Trebouxiophyceae</taxon>
        <taxon>Chlorellales</taxon>
        <taxon>Chlorellaceae</taxon>
        <taxon>Apatococcus</taxon>
    </lineage>
</organism>
<name>A0AAW1SSS0_9CHLO</name>
<accession>A0AAW1SSS0</accession>
<keyword evidence="3" id="KW-1185">Reference proteome</keyword>
<evidence type="ECO:0000256" key="1">
    <source>
        <dbReference type="SAM" id="MobiDB-lite"/>
    </source>
</evidence>
<feature type="region of interest" description="Disordered" evidence="1">
    <location>
        <begin position="1"/>
        <end position="26"/>
    </location>
</feature>
<feature type="compositionally biased region" description="Polar residues" evidence="1">
    <location>
        <begin position="1"/>
        <end position="13"/>
    </location>
</feature>
<evidence type="ECO:0000313" key="2">
    <source>
        <dbReference type="EMBL" id="KAK9857935.1"/>
    </source>
</evidence>
<comment type="caution">
    <text evidence="2">The sequence shown here is derived from an EMBL/GenBank/DDBJ whole genome shotgun (WGS) entry which is preliminary data.</text>
</comment>
<dbReference type="EMBL" id="JALJOV010000953">
    <property type="protein sequence ID" value="KAK9857935.1"/>
    <property type="molecule type" value="Genomic_DNA"/>
</dbReference>
<protein>
    <submittedName>
        <fullName evidence="2">Uncharacterized protein</fullName>
    </submittedName>
</protein>
<reference evidence="2 3" key="1">
    <citation type="journal article" date="2024" name="Nat. Commun.">
        <title>Phylogenomics reveals the evolutionary origins of lichenization in chlorophyte algae.</title>
        <authorList>
            <person name="Puginier C."/>
            <person name="Libourel C."/>
            <person name="Otte J."/>
            <person name="Skaloud P."/>
            <person name="Haon M."/>
            <person name="Grisel S."/>
            <person name="Petersen M."/>
            <person name="Berrin J.G."/>
            <person name="Delaux P.M."/>
            <person name="Dal Grande F."/>
            <person name="Keller J."/>
        </authorList>
    </citation>
    <scope>NUCLEOTIDE SEQUENCE [LARGE SCALE GENOMIC DNA]</scope>
    <source>
        <strain evidence="2 3">SAG 2523</strain>
    </source>
</reference>
<proteinExistence type="predicted"/>
<dbReference type="Proteomes" id="UP001485043">
    <property type="component" value="Unassembled WGS sequence"/>
</dbReference>